<proteinExistence type="predicted"/>
<dbReference type="Proteomes" id="UP001163882">
    <property type="component" value="Chromosome"/>
</dbReference>
<sequence>MLKKQLDNAVFWFELSIAASLDQATWKHIGKLASEILDEAQDLRIAGEAPPPAYVFITNHGHLADDNSVGADQVAFLLGFKIPSLRYGVEVELEAAMQARDDHREIGRVLDCIREVEKIELPPNRWTDFGVN</sequence>
<name>A0ABY6IRV3_9HYPH</name>
<evidence type="ECO:0000313" key="1">
    <source>
        <dbReference type="EMBL" id="UYQ72022.1"/>
    </source>
</evidence>
<evidence type="ECO:0000313" key="2">
    <source>
        <dbReference type="Proteomes" id="UP001163882"/>
    </source>
</evidence>
<reference evidence="1" key="1">
    <citation type="submission" date="2022-10" db="EMBL/GenBank/DDBJ databases">
        <title>YIM 151497 complete genome.</title>
        <authorList>
            <person name="Chen X."/>
        </authorList>
    </citation>
    <scope>NUCLEOTIDE SEQUENCE</scope>
    <source>
        <strain evidence="1">YIM 151497</strain>
    </source>
</reference>
<protein>
    <submittedName>
        <fullName evidence="1">Uncharacterized protein</fullName>
    </submittedName>
</protein>
<dbReference type="EMBL" id="CP107716">
    <property type="protein sequence ID" value="UYQ72022.1"/>
    <property type="molecule type" value="Genomic_DNA"/>
</dbReference>
<organism evidence="1 2">
    <name type="scientific">Pelagibacterium flavum</name>
    <dbReference type="NCBI Taxonomy" id="2984530"/>
    <lineage>
        <taxon>Bacteria</taxon>
        <taxon>Pseudomonadati</taxon>
        <taxon>Pseudomonadota</taxon>
        <taxon>Alphaproteobacteria</taxon>
        <taxon>Hyphomicrobiales</taxon>
        <taxon>Devosiaceae</taxon>
        <taxon>Pelagibacterium</taxon>
    </lineage>
</organism>
<dbReference type="RefSeq" id="WP_264225666.1">
    <property type="nucleotide sequence ID" value="NZ_CP107716.1"/>
</dbReference>
<accession>A0ABY6IRV3</accession>
<gene>
    <name evidence="1" type="ORF">OF122_18620</name>
</gene>
<keyword evidence="2" id="KW-1185">Reference proteome</keyword>